<dbReference type="PANTHER" id="PTHR40368">
    <property type="entry name" value="YALI0F14399P"/>
    <property type="match status" value="1"/>
</dbReference>
<feature type="chain" id="PRO_5046380287" evidence="2">
    <location>
        <begin position="24"/>
        <end position="323"/>
    </location>
</feature>
<feature type="transmembrane region" description="Helical" evidence="1">
    <location>
        <begin position="259"/>
        <end position="278"/>
    </location>
</feature>
<evidence type="ECO:0000313" key="3">
    <source>
        <dbReference type="EMBL" id="KAK4499390.1"/>
    </source>
</evidence>
<keyword evidence="4" id="KW-1185">Reference proteome</keyword>
<keyword evidence="1" id="KW-0812">Transmembrane</keyword>
<accession>A0ABR0EDM7</accession>
<keyword evidence="1" id="KW-0472">Membrane</keyword>
<reference evidence="3 4" key="1">
    <citation type="journal article" date="2023" name="G3 (Bethesda)">
        <title>A chromosome-level genome assembly of Zasmidium syzygii isolated from banana leaves.</title>
        <authorList>
            <person name="van Westerhoven A.C."/>
            <person name="Mehrabi R."/>
            <person name="Talebi R."/>
            <person name="Steentjes M.B.F."/>
            <person name="Corcolon B."/>
            <person name="Chong P.A."/>
            <person name="Kema G.H.J."/>
            <person name="Seidl M.F."/>
        </authorList>
    </citation>
    <scope>NUCLEOTIDE SEQUENCE [LARGE SCALE GENOMIC DNA]</scope>
    <source>
        <strain evidence="3 4">P124</strain>
    </source>
</reference>
<name>A0ABR0EDM7_ZASCE</name>
<evidence type="ECO:0000256" key="2">
    <source>
        <dbReference type="SAM" id="SignalP"/>
    </source>
</evidence>
<keyword evidence="1" id="KW-1133">Transmembrane helix</keyword>
<gene>
    <name evidence="3" type="ORF">PRZ48_009904</name>
</gene>
<sequence>MPPSRLSLVLRLVIAFYTSLAAAAQTQEPLITQPGYKVGQPIPVSCLNRTISNRSKGLFNGKTNARGLGNSDTGEHITDESGQLSYVPAFTCNETGRPLELYFGIEKEINCTIDFIDDPFFHLLEFYVHNDAPLTCRIPTKPLPPAVLKDEFEQGSKDLTEGQGSLSDVYTPLIVALTGTLQLSHLHVSTSLNVLVHAVPKSVAPGTIAAATAYSISREPPSRIVIGDPLPLRFSVRWYPNTALPSGWTGIGGHLTFSTFVYCALSALASAAICVTYFRGVELPRRLRSHGKDRLGGIERGGLGAGGLGGYGIPNGYGYGKRD</sequence>
<comment type="caution">
    <text evidence="3">The sequence shown here is derived from an EMBL/GenBank/DDBJ whole genome shotgun (WGS) entry which is preliminary data.</text>
</comment>
<dbReference type="PANTHER" id="PTHR40368:SF1">
    <property type="entry name" value="YALI0F14399P"/>
    <property type="match status" value="1"/>
</dbReference>
<evidence type="ECO:0000313" key="4">
    <source>
        <dbReference type="Proteomes" id="UP001305779"/>
    </source>
</evidence>
<protein>
    <submittedName>
        <fullName evidence="3">Uncharacterized protein</fullName>
    </submittedName>
</protein>
<keyword evidence="2" id="KW-0732">Signal</keyword>
<dbReference type="Proteomes" id="UP001305779">
    <property type="component" value="Unassembled WGS sequence"/>
</dbReference>
<evidence type="ECO:0000256" key="1">
    <source>
        <dbReference type="SAM" id="Phobius"/>
    </source>
</evidence>
<proteinExistence type="predicted"/>
<feature type="signal peptide" evidence="2">
    <location>
        <begin position="1"/>
        <end position="23"/>
    </location>
</feature>
<organism evidence="3 4">
    <name type="scientific">Zasmidium cellare</name>
    <name type="common">Wine cellar mold</name>
    <name type="synonym">Racodium cellare</name>
    <dbReference type="NCBI Taxonomy" id="395010"/>
    <lineage>
        <taxon>Eukaryota</taxon>
        <taxon>Fungi</taxon>
        <taxon>Dikarya</taxon>
        <taxon>Ascomycota</taxon>
        <taxon>Pezizomycotina</taxon>
        <taxon>Dothideomycetes</taxon>
        <taxon>Dothideomycetidae</taxon>
        <taxon>Mycosphaerellales</taxon>
        <taxon>Mycosphaerellaceae</taxon>
        <taxon>Zasmidium</taxon>
    </lineage>
</organism>
<dbReference type="EMBL" id="JAXOVC010000007">
    <property type="protein sequence ID" value="KAK4499390.1"/>
    <property type="molecule type" value="Genomic_DNA"/>
</dbReference>